<feature type="domain" description="Adenylyltransferase AadA C-terminal" evidence="7">
    <location>
        <begin position="129"/>
        <end position="228"/>
    </location>
</feature>
<dbReference type="STRING" id="538381.GCA_001696535_01834"/>
<name>A0A285TGK7_9HYPH</name>
<dbReference type="SUPFAM" id="SSF81301">
    <property type="entry name" value="Nucleotidyltransferase"/>
    <property type="match status" value="1"/>
</dbReference>
<dbReference type="CDD" id="cd05403">
    <property type="entry name" value="NT_KNTase_like"/>
    <property type="match status" value="1"/>
</dbReference>
<comment type="catalytic activity">
    <reaction evidence="6">
        <text>streptomycin + ATP = 3''-O-adenylylstreptomycin + diphosphate</text>
        <dbReference type="Rhea" id="RHEA:20245"/>
        <dbReference type="ChEBI" id="CHEBI:30616"/>
        <dbReference type="ChEBI" id="CHEBI:33019"/>
        <dbReference type="ChEBI" id="CHEBI:58007"/>
        <dbReference type="ChEBI" id="CHEBI:58605"/>
        <dbReference type="EC" id="2.7.7.47"/>
    </reaction>
</comment>
<accession>A0A285TGK7</accession>
<dbReference type="Proteomes" id="UP000219331">
    <property type="component" value="Unassembled WGS sequence"/>
</dbReference>
<dbReference type="PIRSF" id="PIRSF000819">
    <property type="entry name" value="Streptomycin_3-adenylyltransf"/>
    <property type="match status" value="1"/>
</dbReference>
<dbReference type="EMBL" id="OBML01000011">
    <property type="protein sequence ID" value="SOC21192.1"/>
    <property type="molecule type" value="Genomic_DNA"/>
</dbReference>
<comment type="catalytic activity">
    <reaction evidence="5">
        <text>spectinomycin + ATP = 9-O-adenylylspectinomycin + diphosphate</text>
        <dbReference type="Rhea" id="RHEA:63228"/>
        <dbReference type="ChEBI" id="CHEBI:30616"/>
        <dbReference type="ChEBI" id="CHEBI:33019"/>
        <dbReference type="ChEBI" id="CHEBI:146260"/>
        <dbReference type="ChEBI" id="CHEBI:146261"/>
    </reaction>
</comment>
<evidence type="ECO:0000256" key="4">
    <source>
        <dbReference type="ARBA" id="ARBA00035252"/>
    </source>
</evidence>
<dbReference type="InterPro" id="IPR025184">
    <property type="entry name" value="AadA_C"/>
</dbReference>
<dbReference type="GO" id="GO:0070566">
    <property type="term" value="F:adenylyltransferase activity"/>
    <property type="evidence" value="ECO:0007669"/>
    <property type="project" value="InterPro"/>
</dbReference>
<keyword evidence="1 8" id="KW-0808">Transferase</keyword>
<dbReference type="InterPro" id="IPR043519">
    <property type="entry name" value="NT_sf"/>
</dbReference>
<sequence>MPLAGLYLHGSAVAGGLRPHSDLDLLAVVDRPPCASARRRLLDALLRISAPYPAPVGGLRCIELMLFDRSALARPSAAMESTFVYGEWLRAGFEAGDVPQPLADPEHTLVLAQARRQAVPLAGPPATDLLPEIVIPHVREAMRQLLPGLLEGLDGDARNVLLTLARMWWTAGSGAFLSKDEAAEKAAAAFGGRTGEVLRAARRAYLGLAGDADLGSPALLREVAGHLSREIEARL</sequence>
<protein>
    <recommendedName>
        <fullName evidence="4">Aminoglycoside (3'') (9) adenylyltransferase</fullName>
        <ecNumber evidence="3">2.7.7.47</ecNumber>
    </recommendedName>
</protein>
<organism evidence="8 9">
    <name type="scientific">Stappia indica</name>
    <dbReference type="NCBI Taxonomy" id="538381"/>
    <lineage>
        <taxon>Bacteria</taxon>
        <taxon>Pseudomonadati</taxon>
        <taxon>Pseudomonadota</taxon>
        <taxon>Alphaproteobacteria</taxon>
        <taxon>Hyphomicrobiales</taxon>
        <taxon>Stappiaceae</taxon>
        <taxon>Stappia</taxon>
    </lineage>
</organism>
<dbReference type="EC" id="2.7.7.47" evidence="3"/>
<evidence type="ECO:0000256" key="6">
    <source>
        <dbReference type="ARBA" id="ARBA00048566"/>
    </source>
</evidence>
<dbReference type="GO" id="GO:0009012">
    <property type="term" value="F:aminoglycoside 3''-adenylyltransferase activity"/>
    <property type="evidence" value="ECO:0007669"/>
    <property type="project" value="UniProtKB-EC"/>
</dbReference>
<evidence type="ECO:0000256" key="2">
    <source>
        <dbReference type="ARBA" id="ARBA00023251"/>
    </source>
</evidence>
<evidence type="ECO:0000313" key="9">
    <source>
        <dbReference type="Proteomes" id="UP000219331"/>
    </source>
</evidence>
<proteinExistence type="predicted"/>
<dbReference type="Pfam" id="PF13427">
    <property type="entry name" value="AadA_C"/>
    <property type="match status" value="1"/>
</dbReference>
<evidence type="ECO:0000256" key="5">
    <source>
        <dbReference type="ARBA" id="ARBA00047831"/>
    </source>
</evidence>
<evidence type="ECO:0000259" key="7">
    <source>
        <dbReference type="Pfam" id="PF13427"/>
    </source>
</evidence>
<evidence type="ECO:0000256" key="3">
    <source>
        <dbReference type="ARBA" id="ARBA00035126"/>
    </source>
</evidence>
<gene>
    <name evidence="8" type="ORF">SAMN05421512_11110</name>
</gene>
<reference evidence="8 9" key="1">
    <citation type="submission" date="2017-08" db="EMBL/GenBank/DDBJ databases">
        <authorList>
            <person name="de Groot N.N."/>
        </authorList>
    </citation>
    <scope>NUCLEOTIDE SEQUENCE [LARGE SCALE GENOMIC DNA]</scope>
    <source>
        <strain evidence="8 9">USBA 352</strain>
    </source>
</reference>
<keyword evidence="9" id="KW-1185">Reference proteome</keyword>
<dbReference type="InterPro" id="IPR024172">
    <property type="entry name" value="AadA/Aad9"/>
</dbReference>
<dbReference type="AlphaFoldDB" id="A0A285TGK7"/>
<evidence type="ECO:0000256" key="1">
    <source>
        <dbReference type="ARBA" id="ARBA00022679"/>
    </source>
</evidence>
<keyword evidence="2" id="KW-0046">Antibiotic resistance</keyword>
<keyword evidence="8" id="KW-0548">Nucleotidyltransferase</keyword>
<evidence type="ECO:0000313" key="8">
    <source>
        <dbReference type="EMBL" id="SOC21192.1"/>
    </source>
</evidence>
<dbReference type="GO" id="GO:0046677">
    <property type="term" value="P:response to antibiotic"/>
    <property type="evidence" value="ECO:0007669"/>
    <property type="project" value="UniProtKB-KW"/>
</dbReference>